<evidence type="ECO:0000313" key="5">
    <source>
        <dbReference type="Proteomes" id="UP000291334"/>
    </source>
</evidence>
<reference evidence="4 5" key="1">
    <citation type="submission" date="2018-06" db="EMBL/GenBank/DDBJ databases">
        <title>Three novel Pseudomonas species isolated from symptomatic oak.</title>
        <authorList>
            <person name="Bueno-Gonzalez V."/>
            <person name="Brady C."/>
        </authorList>
    </citation>
    <scope>NUCLEOTIDE SEQUENCE [LARGE SCALE GENOMIC DNA]</scope>
    <source>
        <strain evidence="4 5">P26B</strain>
    </source>
</reference>
<organism evidence="4 5">
    <name type="scientific">Phytopseudomonas dryadis</name>
    <dbReference type="NCBI Taxonomy" id="2487520"/>
    <lineage>
        <taxon>Bacteria</taxon>
        <taxon>Pseudomonadati</taxon>
        <taxon>Pseudomonadota</taxon>
        <taxon>Gammaproteobacteria</taxon>
        <taxon>Pseudomonadales</taxon>
        <taxon>Pseudomonadaceae</taxon>
        <taxon>Phytopseudomonas</taxon>
    </lineage>
</organism>
<keyword evidence="1" id="KW-0472">Membrane</keyword>
<evidence type="ECO:0000313" key="4">
    <source>
        <dbReference type="EMBL" id="TBV01502.1"/>
    </source>
</evidence>
<dbReference type="InterPro" id="IPR006860">
    <property type="entry name" value="FecR"/>
</dbReference>
<feature type="domain" description="FecR protein" evidence="2">
    <location>
        <begin position="112"/>
        <end position="205"/>
    </location>
</feature>
<sequence>MSADYRALQQAAEWFAVLADAPVSEAQRQAWCQWLAARPEHAAAWRRVEAISGQFARLPGDERRQAAGQALRGPLKGRRQVLGLFLLLGGAGLLAVGGGARLPWRAWVASERTGTGEIRDTRLADGTHLWLSSRTAVDVDYGASLRRLQVLRGEVLIDTARDSVQPPRPLVVDSAQGRLRALGTRFSVREGDGFTQLSVFEGAVRIEPFGAATRQVLGAGRQVRFDRDGIAASEPVDQGRQAWSRGILLADDMRLGDFVEELGNHLPGYLGCDPRVADLRLVGAYPLADGQRILDALQNSLPIRLNRRLPWWVTLEPLDG</sequence>
<dbReference type="InterPro" id="IPR032623">
    <property type="entry name" value="FecR_N"/>
</dbReference>
<dbReference type="Gene3D" id="2.60.120.1440">
    <property type="match status" value="1"/>
</dbReference>
<protein>
    <recommendedName>
        <fullName evidence="6">FecR family protein</fullName>
    </recommendedName>
</protein>
<keyword evidence="1" id="KW-0812">Transmembrane</keyword>
<keyword evidence="1" id="KW-1133">Transmembrane helix</keyword>
<dbReference type="PIRSF" id="PIRSF018266">
    <property type="entry name" value="FecR"/>
    <property type="match status" value="1"/>
</dbReference>
<feature type="domain" description="FecR N-terminal" evidence="3">
    <location>
        <begin position="9"/>
        <end position="50"/>
    </location>
</feature>
<dbReference type="Pfam" id="PF16220">
    <property type="entry name" value="DUF4880"/>
    <property type="match status" value="1"/>
</dbReference>
<accession>A0ABY1Z1B0</accession>
<dbReference type="PANTHER" id="PTHR30273:SF2">
    <property type="entry name" value="PROTEIN FECR"/>
    <property type="match status" value="1"/>
</dbReference>
<dbReference type="PANTHER" id="PTHR30273">
    <property type="entry name" value="PERIPLASMIC SIGNAL SENSOR AND SIGMA FACTOR ACTIVATOR FECR-RELATED"/>
    <property type="match status" value="1"/>
</dbReference>
<name>A0ABY1Z1B0_9GAMM</name>
<evidence type="ECO:0000259" key="2">
    <source>
        <dbReference type="Pfam" id="PF04773"/>
    </source>
</evidence>
<dbReference type="Pfam" id="PF04773">
    <property type="entry name" value="FecR"/>
    <property type="match status" value="1"/>
</dbReference>
<evidence type="ECO:0000259" key="3">
    <source>
        <dbReference type="Pfam" id="PF16220"/>
    </source>
</evidence>
<feature type="transmembrane region" description="Helical" evidence="1">
    <location>
        <begin position="81"/>
        <end position="104"/>
    </location>
</feature>
<comment type="caution">
    <text evidence="4">The sequence shown here is derived from an EMBL/GenBank/DDBJ whole genome shotgun (WGS) entry which is preliminary data.</text>
</comment>
<dbReference type="EMBL" id="QJUM01000030">
    <property type="protein sequence ID" value="TBV01502.1"/>
    <property type="molecule type" value="Genomic_DNA"/>
</dbReference>
<keyword evidence="5" id="KW-1185">Reference proteome</keyword>
<gene>
    <name evidence="4" type="ORF">DNK34_20905</name>
</gene>
<dbReference type="Proteomes" id="UP000291334">
    <property type="component" value="Unassembled WGS sequence"/>
</dbReference>
<proteinExistence type="predicted"/>
<evidence type="ECO:0008006" key="6">
    <source>
        <dbReference type="Google" id="ProtNLM"/>
    </source>
</evidence>
<dbReference type="InterPro" id="IPR012373">
    <property type="entry name" value="Ferrdict_sens_TM"/>
</dbReference>
<evidence type="ECO:0000256" key="1">
    <source>
        <dbReference type="SAM" id="Phobius"/>
    </source>
</evidence>
<dbReference type="RefSeq" id="WP_131173677.1">
    <property type="nucleotide sequence ID" value="NZ_QJUM01000030.1"/>
</dbReference>